<protein>
    <submittedName>
        <fullName evidence="3">Retrovirus-related Pol poly from transposon</fullName>
    </submittedName>
</protein>
<gene>
    <name evidence="3" type="ORF">BpHYR1_025348</name>
</gene>
<dbReference type="GO" id="GO:0008270">
    <property type="term" value="F:zinc ion binding"/>
    <property type="evidence" value="ECO:0007669"/>
    <property type="project" value="UniProtKB-KW"/>
</dbReference>
<feature type="domain" description="CCHC-type" evidence="2">
    <location>
        <begin position="417"/>
        <end position="433"/>
    </location>
</feature>
<dbReference type="Pfam" id="PF00098">
    <property type="entry name" value="zf-CCHC"/>
    <property type="match status" value="1"/>
</dbReference>
<sequence>MVGKSKLFNGRKEKASSYSLFQSNLNNNEENSIARDVSVKSLNNSLFQSSLFSSEKKDETRDFLERSWSDVLTHDFLKYKAKSLIINMSEKIGKWKNTISFSNKKNISFSNIWKHQIFQLENKAEKTKCLNGKSISQKRFKMANHSLRAPSIFNLDTNVDIWLTRFDNYLELNRIFGDRDKINVLGSFLDDTTFKLVDSLINERSYDEVKTKFRALFSRPESSAHVYLHTFVGRGQELNESLVQYAAVPQELGRKAFPDLNLRELDIYLRGQFLAGVRHREMAERLAVLDHENLEMLVFRAREHEGLPFGISGIRERSRNMFNQGTGRHVTEGEIRNLIAPKLESNIMFQNQNKHYENSQNNVETIRNSYDNNFVNANLSNMSNYSKLLNNSNDGSYLNSTIRNYVPNYPVQKPAMRCFLCNQEGHIKRNCTNGIRNMNNQYYRLGYDSQYSSLNRSTPMATIRNDQRNEFSAKTNNINEESGNYDLKYVFGYLNGEKIECLLDTGSVKTLISQNIWRKQGCKELQKTKGSFTTANGQPLNVIGSYTASLRIGTNEVKLDVFVAVDLHDCLIGLDFMGKVQGTRDKLKEIYSSLGGEEVVRDRKTRQ</sequence>
<dbReference type="InterPro" id="IPR036875">
    <property type="entry name" value="Znf_CCHC_sf"/>
</dbReference>
<dbReference type="OrthoDB" id="8039770at2759"/>
<organism evidence="3 4">
    <name type="scientific">Brachionus plicatilis</name>
    <name type="common">Marine rotifer</name>
    <name type="synonym">Brachionus muelleri</name>
    <dbReference type="NCBI Taxonomy" id="10195"/>
    <lineage>
        <taxon>Eukaryota</taxon>
        <taxon>Metazoa</taxon>
        <taxon>Spiralia</taxon>
        <taxon>Gnathifera</taxon>
        <taxon>Rotifera</taxon>
        <taxon>Eurotatoria</taxon>
        <taxon>Monogononta</taxon>
        <taxon>Pseudotrocha</taxon>
        <taxon>Ploima</taxon>
        <taxon>Brachionidae</taxon>
        <taxon>Brachionus</taxon>
    </lineage>
</organism>
<dbReference type="PANTHER" id="PTHR36943">
    <property type="entry name" value="CCHC-TYPE DOMAIN-CONTAINING PROTEIN"/>
    <property type="match status" value="1"/>
</dbReference>
<name>A0A3M7S8Q9_BRAPC</name>
<dbReference type="AlphaFoldDB" id="A0A3M7S8Q9"/>
<dbReference type="InterPro" id="IPR001878">
    <property type="entry name" value="Znf_CCHC"/>
</dbReference>
<keyword evidence="4" id="KW-1185">Reference proteome</keyword>
<keyword evidence="1" id="KW-0863">Zinc-finger</keyword>
<evidence type="ECO:0000313" key="4">
    <source>
        <dbReference type="Proteomes" id="UP000276133"/>
    </source>
</evidence>
<dbReference type="Pfam" id="PF13975">
    <property type="entry name" value="gag-asp_proteas"/>
    <property type="match status" value="1"/>
</dbReference>
<proteinExistence type="predicted"/>
<evidence type="ECO:0000313" key="3">
    <source>
        <dbReference type="EMBL" id="RNA32037.1"/>
    </source>
</evidence>
<evidence type="ECO:0000259" key="2">
    <source>
        <dbReference type="PROSITE" id="PS50158"/>
    </source>
</evidence>
<comment type="caution">
    <text evidence="3">The sequence shown here is derived from an EMBL/GenBank/DDBJ whole genome shotgun (WGS) entry which is preliminary data.</text>
</comment>
<keyword evidence="1" id="KW-0862">Zinc</keyword>
<dbReference type="PANTHER" id="PTHR36943:SF1">
    <property type="entry name" value="CCHC-TYPE DOMAIN-CONTAINING PROTEIN"/>
    <property type="match status" value="1"/>
</dbReference>
<dbReference type="SUPFAM" id="SSF50630">
    <property type="entry name" value="Acid proteases"/>
    <property type="match status" value="1"/>
</dbReference>
<accession>A0A3M7S8Q9</accession>
<dbReference type="SUPFAM" id="SSF57756">
    <property type="entry name" value="Retrovirus zinc finger-like domains"/>
    <property type="match status" value="1"/>
</dbReference>
<keyword evidence="1" id="KW-0479">Metal-binding</keyword>
<dbReference type="Gene3D" id="2.40.70.10">
    <property type="entry name" value="Acid Proteases"/>
    <property type="match status" value="1"/>
</dbReference>
<dbReference type="GO" id="GO:0003676">
    <property type="term" value="F:nucleic acid binding"/>
    <property type="evidence" value="ECO:0007669"/>
    <property type="project" value="InterPro"/>
</dbReference>
<reference evidence="3 4" key="1">
    <citation type="journal article" date="2018" name="Sci. Rep.">
        <title>Genomic signatures of local adaptation to the degree of environmental predictability in rotifers.</title>
        <authorList>
            <person name="Franch-Gras L."/>
            <person name="Hahn C."/>
            <person name="Garcia-Roger E.M."/>
            <person name="Carmona M.J."/>
            <person name="Serra M."/>
            <person name="Gomez A."/>
        </authorList>
    </citation>
    <scope>NUCLEOTIDE SEQUENCE [LARGE SCALE GENOMIC DNA]</scope>
    <source>
        <strain evidence="3">HYR1</strain>
    </source>
</reference>
<dbReference type="InterPro" id="IPR021109">
    <property type="entry name" value="Peptidase_aspartic_dom_sf"/>
</dbReference>
<dbReference type="PROSITE" id="PS50158">
    <property type="entry name" value="ZF_CCHC"/>
    <property type="match status" value="1"/>
</dbReference>
<dbReference type="Proteomes" id="UP000276133">
    <property type="component" value="Unassembled WGS sequence"/>
</dbReference>
<dbReference type="EMBL" id="REGN01001861">
    <property type="protein sequence ID" value="RNA32037.1"/>
    <property type="molecule type" value="Genomic_DNA"/>
</dbReference>
<evidence type="ECO:0000256" key="1">
    <source>
        <dbReference type="PROSITE-ProRule" id="PRU00047"/>
    </source>
</evidence>
<dbReference type="SMART" id="SM00343">
    <property type="entry name" value="ZnF_C2HC"/>
    <property type="match status" value="1"/>
</dbReference>